<sequence>MMGNEENKTLYDIYRGILCNNQSFQLGKQAQVEYRFDCPEYAELKEKYHLNEIAGNGTELEHSVRLLKYLAPKLTHSAWYDNSVPCNGLALLEYSLEQPEHGINCLNKSKILEECCLALGIYARRVRMLPYSPFDSDCHVVTEIFDRTLGKWCMLDPTTNGYLVDETGSVLSLLEARERMAQAGFVTFCRADETVQDLHEVAQKEMEWSAYFAKNLFRLQIDAVSQFGETGKWLDVIPEHFSVRQWSKAKAEYRITMAPEYAKTENGFEMAKMLPLFQKAVKEAETMQEPESISVRCIADAPQ</sequence>
<comment type="caution">
    <text evidence="1">The sequence shown here is derived from an EMBL/GenBank/DDBJ whole genome shotgun (WGS) entry which is preliminary data.</text>
</comment>
<organism evidence="1 2">
    <name type="scientific">Faecalibacterium butyricigenerans</name>
    <dbReference type="NCBI Taxonomy" id="1851427"/>
    <lineage>
        <taxon>Bacteria</taxon>
        <taxon>Bacillati</taxon>
        <taxon>Bacillota</taxon>
        <taxon>Clostridia</taxon>
        <taxon>Eubacteriales</taxon>
        <taxon>Oscillospiraceae</taxon>
        <taxon>Faecalibacterium</taxon>
    </lineage>
</organism>
<keyword evidence="2" id="KW-1185">Reference proteome</keyword>
<proteinExistence type="predicted"/>
<name>A0ABS8FBV4_9FIRM</name>
<evidence type="ECO:0008006" key="3">
    <source>
        <dbReference type="Google" id="ProtNLM"/>
    </source>
</evidence>
<evidence type="ECO:0000313" key="1">
    <source>
        <dbReference type="EMBL" id="MCC2200408.1"/>
    </source>
</evidence>
<reference evidence="1" key="1">
    <citation type="submission" date="2021-10" db="EMBL/GenBank/DDBJ databases">
        <title>Anaerobic single-cell dispensing facilitates the cultivation of human gut bacteria.</title>
        <authorList>
            <person name="Afrizal A."/>
        </authorList>
    </citation>
    <scope>NUCLEOTIDE SEQUENCE</scope>
    <source>
        <strain evidence="1">CLA-AA-H233</strain>
    </source>
</reference>
<dbReference type="SUPFAM" id="SSF54001">
    <property type="entry name" value="Cysteine proteinases"/>
    <property type="match status" value="1"/>
</dbReference>
<dbReference type="RefSeq" id="WP_227621805.1">
    <property type="nucleotide sequence ID" value="NZ_JAJEQL010000043.1"/>
</dbReference>
<accession>A0ABS8FBV4</accession>
<dbReference type="EMBL" id="JAJEQL010000043">
    <property type="protein sequence ID" value="MCC2200408.1"/>
    <property type="molecule type" value="Genomic_DNA"/>
</dbReference>
<evidence type="ECO:0000313" key="2">
    <source>
        <dbReference type="Proteomes" id="UP001430637"/>
    </source>
</evidence>
<dbReference type="Proteomes" id="UP001430637">
    <property type="component" value="Unassembled WGS sequence"/>
</dbReference>
<dbReference type="InterPro" id="IPR038765">
    <property type="entry name" value="Papain-like_cys_pep_sf"/>
</dbReference>
<gene>
    <name evidence="1" type="ORF">LKD23_11710</name>
</gene>
<protein>
    <recommendedName>
        <fullName evidence="3">Transglutaminase-like domain-containing protein</fullName>
    </recommendedName>
</protein>